<dbReference type="STRING" id="1901.BB341_21820"/>
<dbReference type="GO" id="GO:0004497">
    <property type="term" value="F:monooxygenase activity"/>
    <property type="evidence" value="ECO:0007669"/>
    <property type="project" value="UniProtKB-KW"/>
</dbReference>
<keyword evidence="4 7" id="KW-0560">Oxidoreductase</keyword>
<evidence type="ECO:0000313" key="9">
    <source>
        <dbReference type="EMBL" id="EFG06333.1"/>
    </source>
</evidence>
<dbReference type="GO" id="GO:0020037">
    <property type="term" value="F:heme binding"/>
    <property type="evidence" value="ECO:0007669"/>
    <property type="project" value="InterPro"/>
</dbReference>
<reference evidence="9 10" key="1">
    <citation type="journal article" date="2010" name="Genome Biol. Evol.">
        <title>The sequence of a 1.8-mb bacterial linear plasmid reveals a rich evolutionary reservoir of secondary metabolic pathways.</title>
        <authorList>
            <person name="Medema M.H."/>
            <person name="Trefzer A."/>
            <person name="Kovalchuk A."/>
            <person name="van den Berg M."/>
            <person name="Mueller U."/>
            <person name="Heijne W."/>
            <person name="Wu L."/>
            <person name="Alam M.T."/>
            <person name="Ronning C.M."/>
            <person name="Nierman W.C."/>
            <person name="Bovenberg R.A.L."/>
            <person name="Breitling R."/>
            <person name="Takano E."/>
        </authorList>
    </citation>
    <scope>NUCLEOTIDE SEQUENCE [LARGE SCALE GENOMIC DNA]</scope>
    <source>
        <strain evidence="10">ATCC 27064 / DSM 738 / JCM 4710 / NBRC 13307 / NCIMB 12785 / NRRL 3585 / VKM Ac-602</strain>
    </source>
</reference>
<keyword evidence="3 7" id="KW-0479">Metal-binding</keyword>
<keyword evidence="2 7" id="KW-0349">Heme</keyword>
<dbReference type="InterPro" id="IPR002397">
    <property type="entry name" value="Cyt_P450_B"/>
</dbReference>
<gene>
    <name evidence="9" type="ORF">SCLAV_1254</name>
</gene>
<protein>
    <submittedName>
        <fullName evidence="9">Cytochrome P450 monooxygenase</fullName>
    </submittedName>
</protein>
<dbReference type="Gene3D" id="1.10.630.10">
    <property type="entry name" value="Cytochrome P450"/>
    <property type="match status" value="1"/>
</dbReference>
<dbReference type="OrthoDB" id="5500002at2"/>
<keyword evidence="10" id="KW-1185">Reference proteome</keyword>
<dbReference type="InterPro" id="IPR036396">
    <property type="entry name" value="Cyt_P450_sf"/>
</dbReference>
<evidence type="ECO:0000256" key="2">
    <source>
        <dbReference type="ARBA" id="ARBA00022617"/>
    </source>
</evidence>
<evidence type="ECO:0000256" key="7">
    <source>
        <dbReference type="RuleBase" id="RU000461"/>
    </source>
</evidence>
<name>E2PZM4_STRCL</name>
<dbReference type="GO" id="GO:0016705">
    <property type="term" value="F:oxidoreductase activity, acting on paired donors, with incorporation or reduction of molecular oxygen"/>
    <property type="evidence" value="ECO:0007669"/>
    <property type="project" value="InterPro"/>
</dbReference>
<proteinExistence type="inferred from homology"/>
<dbReference type="GO" id="GO:0005506">
    <property type="term" value="F:iron ion binding"/>
    <property type="evidence" value="ECO:0007669"/>
    <property type="project" value="InterPro"/>
</dbReference>
<dbReference type="Pfam" id="PF00067">
    <property type="entry name" value="p450"/>
    <property type="match status" value="1"/>
</dbReference>
<evidence type="ECO:0000313" key="10">
    <source>
        <dbReference type="Proteomes" id="UP000002357"/>
    </source>
</evidence>
<evidence type="ECO:0000256" key="6">
    <source>
        <dbReference type="ARBA" id="ARBA00023033"/>
    </source>
</evidence>
<dbReference type="Proteomes" id="UP000002357">
    <property type="component" value="Chromosome"/>
</dbReference>
<dbReference type="SUPFAM" id="SSF48264">
    <property type="entry name" value="Cytochrome P450"/>
    <property type="match status" value="1"/>
</dbReference>
<dbReference type="PANTHER" id="PTHR46696">
    <property type="entry name" value="P450, PUTATIVE (EUROFUNG)-RELATED"/>
    <property type="match status" value="1"/>
</dbReference>
<dbReference type="PANTHER" id="PTHR46696:SF1">
    <property type="entry name" value="CYTOCHROME P450 YJIB-RELATED"/>
    <property type="match status" value="1"/>
</dbReference>
<dbReference type="eggNOG" id="COG2124">
    <property type="taxonomic scope" value="Bacteria"/>
</dbReference>
<dbReference type="EMBL" id="CM000913">
    <property type="protein sequence ID" value="EFG06333.1"/>
    <property type="molecule type" value="Genomic_DNA"/>
</dbReference>
<dbReference type="PRINTS" id="PR00359">
    <property type="entry name" value="BP450"/>
</dbReference>
<dbReference type="InterPro" id="IPR017972">
    <property type="entry name" value="Cyt_P450_CS"/>
</dbReference>
<evidence type="ECO:0000256" key="1">
    <source>
        <dbReference type="ARBA" id="ARBA00010617"/>
    </source>
</evidence>
<dbReference type="FunFam" id="1.10.630.10:FF:000018">
    <property type="entry name" value="Cytochrome P450 monooxygenase"/>
    <property type="match status" value="1"/>
</dbReference>
<dbReference type="InterPro" id="IPR001128">
    <property type="entry name" value="Cyt_P450"/>
</dbReference>
<accession>E2PZM4</accession>
<evidence type="ECO:0000256" key="5">
    <source>
        <dbReference type="ARBA" id="ARBA00023004"/>
    </source>
</evidence>
<dbReference type="PROSITE" id="PS00086">
    <property type="entry name" value="CYTOCHROME_P450"/>
    <property type="match status" value="1"/>
</dbReference>
<keyword evidence="5 7" id="KW-0408">Iron</keyword>
<evidence type="ECO:0000256" key="4">
    <source>
        <dbReference type="ARBA" id="ARBA00023002"/>
    </source>
</evidence>
<dbReference type="CDD" id="cd11029">
    <property type="entry name" value="CYP107-like"/>
    <property type="match status" value="1"/>
</dbReference>
<dbReference type="KEGG" id="sclf:BB341_21820"/>
<sequence length="448" mass="49791">MVRARRRREHATGGGLRPRGSSEKRRSPAARAGYHVRSTSVLTRENRMSTPPAVDLLQLSPDFERDPFPVYAALRAQGQVHRVRVPRGMDLYLIVGHEACRAAYTEPRFSRDWVGSGHLSTISEVDPDQPVLTHMLLTDPPVHTRLRRLVTREFTPRRIEALAPRVQRITDDLLDAMLADGKREADLVPSFAFPLPMAVICELLGVPALDRTLFSSWSREIVAPMDPAAEKAAYEQMGVYLLELIAAKRADPGEDLLSGLIHTVDEGGDRLSPQELVGMCAVLLVAGHETTVNLIGNGVRALHAHPEQLAELRADWSLLDGAVEEILRYDGPVENSTIRVVLEDVELSGVTIPKGSAVLIAQADADRDPERFDAPDTFDIHRDSRGHIAFGHGIHHCLGAPLARLEARIAFRSLLERCPRLEVIKKDRELPWAEGMLIRGVKELPVRW</sequence>
<feature type="region of interest" description="Disordered" evidence="8">
    <location>
        <begin position="1"/>
        <end position="46"/>
    </location>
</feature>
<comment type="similarity">
    <text evidence="1 7">Belongs to the cytochrome P450 family.</text>
</comment>
<dbReference type="AlphaFoldDB" id="E2PZM4"/>
<evidence type="ECO:0000256" key="8">
    <source>
        <dbReference type="SAM" id="MobiDB-lite"/>
    </source>
</evidence>
<organism evidence="9 10">
    <name type="scientific">Streptomyces clavuligerus</name>
    <dbReference type="NCBI Taxonomy" id="1901"/>
    <lineage>
        <taxon>Bacteria</taxon>
        <taxon>Bacillati</taxon>
        <taxon>Actinomycetota</taxon>
        <taxon>Actinomycetes</taxon>
        <taxon>Kitasatosporales</taxon>
        <taxon>Streptomycetaceae</taxon>
        <taxon>Streptomyces</taxon>
    </lineage>
</organism>
<evidence type="ECO:0000256" key="3">
    <source>
        <dbReference type="ARBA" id="ARBA00022723"/>
    </source>
</evidence>
<keyword evidence="6 7" id="KW-0503">Monooxygenase</keyword>